<evidence type="ECO:0000313" key="1">
    <source>
        <dbReference type="EMBL" id="GBP17087.1"/>
    </source>
</evidence>
<dbReference type="AlphaFoldDB" id="A0A4C1TSW4"/>
<protein>
    <submittedName>
        <fullName evidence="1">Uncharacterized protein</fullName>
    </submittedName>
</protein>
<proteinExistence type="predicted"/>
<reference evidence="1 2" key="1">
    <citation type="journal article" date="2019" name="Commun. Biol.">
        <title>The bagworm genome reveals a unique fibroin gene that provides high tensile strength.</title>
        <authorList>
            <person name="Kono N."/>
            <person name="Nakamura H."/>
            <person name="Ohtoshi R."/>
            <person name="Tomita M."/>
            <person name="Numata K."/>
            <person name="Arakawa K."/>
        </authorList>
    </citation>
    <scope>NUCLEOTIDE SEQUENCE [LARGE SCALE GENOMIC DNA]</scope>
</reference>
<keyword evidence="2" id="KW-1185">Reference proteome</keyword>
<gene>
    <name evidence="1" type="ORF">EVAR_8150_1</name>
</gene>
<dbReference type="Proteomes" id="UP000299102">
    <property type="component" value="Unassembled WGS sequence"/>
</dbReference>
<name>A0A4C1TSW4_EUMVA</name>
<comment type="caution">
    <text evidence="1">The sequence shown here is derived from an EMBL/GenBank/DDBJ whole genome shotgun (WGS) entry which is preliminary data.</text>
</comment>
<sequence length="102" mass="11779">MHIVIPEDGSSRLEESHTKFNQGWLLFEYKSRTKTQPRGSCLDLPLIGPRRYLRSPKEQDFVSMIRRLLDPRSATFFTPTAFFRGPVALGHAPPVRRPRLSN</sequence>
<accession>A0A4C1TSW4</accession>
<dbReference type="EMBL" id="BGZK01000084">
    <property type="protein sequence ID" value="GBP17087.1"/>
    <property type="molecule type" value="Genomic_DNA"/>
</dbReference>
<evidence type="ECO:0000313" key="2">
    <source>
        <dbReference type="Proteomes" id="UP000299102"/>
    </source>
</evidence>
<organism evidence="1 2">
    <name type="scientific">Eumeta variegata</name>
    <name type="common">Bagworm moth</name>
    <name type="synonym">Eumeta japonica</name>
    <dbReference type="NCBI Taxonomy" id="151549"/>
    <lineage>
        <taxon>Eukaryota</taxon>
        <taxon>Metazoa</taxon>
        <taxon>Ecdysozoa</taxon>
        <taxon>Arthropoda</taxon>
        <taxon>Hexapoda</taxon>
        <taxon>Insecta</taxon>
        <taxon>Pterygota</taxon>
        <taxon>Neoptera</taxon>
        <taxon>Endopterygota</taxon>
        <taxon>Lepidoptera</taxon>
        <taxon>Glossata</taxon>
        <taxon>Ditrysia</taxon>
        <taxon>Tineoidea</taxon>
        <taxon>Psychidae</taxon>
        <taxon>Oiketicinae</taxon>
        <taxon>Eumeta</taxon>
    </lineage>
</organism>